<sequence length="130" mass="15291">MKGILIVLLILIKSQVASDIILKIELIGTWKIEKVQVTRTGVCLQNDFSEMIGTTFKFKEEQRLLITSNSDWFQLPNEEEIRWYLEDEHLIIKLKNTQEIYSSKISFEEYKLILHLSNLTAIHLIRISKK</sequence>
<keyword evidence="2" id="KW-1185">Reference proteome</keyword>
<evidence type="ECO:0000313" key="1">
    <source>
        <dbReference type="EMBL" id="SFR57802.1"/>
    </source>
</evidence>
<dbReference type="AlphaFoldDB" id="A0A1I6HTL7"/>
<evidence type="ECO:0000313" key="2">
    <source>
        <dbReference type="Proteomes" id="UP000199462"/>
    </source>
</evidence>
<dbReference type="Proteomes" id="UP000199462">
    <property type="component" value="Unassembled WGS sequence"/>
</dbReference>
<accession>A0A1I6HTL7</accession>
<proteinExistence type="predicted"/>
<protein>
    <recommendedName>
        <fullName evidence="3">Lipocalin-like domain-containing protein</fullName>
    </recommendedName>
</protein>
<reference evidence="2" key="1">
    <citation type="submission" date="2016-10" db="EMBL/GenBank/DDBJ databases">
        <authorList>
            <person name="Varghese N."/>
            <person name="Submissions S."/>
        </authorList>
    </citation>
    <scope>NUCLEOTIDE SEQUENCE [LARGE SCALE GENOMIC DNA]</scope>
    <source>
        <strain evidence="2">DSM 19891</strain>
    </source>
</reference>
<name>A0A1I6HTL7_9FLAO</name>
<gene>
    <name evidence="1" type="ORF">SAMN04488010_0754</name>
</gene>
<dbReference type="RefSeq" id="WP_091901549.1">
    <property type="nucleotide sequence ID" value="NZ_FOYX01000001.1"/>
</dbReference>
<dbReference type="EMBL" id="FOYX01000001">
    <property type="protein sequence ID" value="SFR57802.1"/>
    <property type="molecule type" value="Genomic_DNA"/>
</dbReference>
<evidence type="ECO:0008006" key="3">
    <source>
        <dbReference type="Google" id="ProtNLM"/>
    </source>
</evidence>
<organism evidence="1 2">
    <name type="scientific">Maribacter stanieri</name>
    <dbReference type="NCBI Taxonomy" id="440514"/>
    <lineage>
        <taxon>Bacteria</taxon>
        <taxon>Pseudomonadati</taxon>
        <taxon>Bacteroidota</taxon>
        <taxon>Flavobacteriia</taxon>
        <taxon>Flavobacteriales</taxon>
        <taxon>Flavobacteriaceae</taxon>
        <taxon>Maribacter</taxon>
    </lineage>
</organism>